<proteinExistence type="predicted"/>
<sequence length="221" mass="25587">SPDFILGGHSHSTTTIEEKVGKTIIVHPGSHYDHIGHLKITNNGYRFHLYPVDDRFIVKDPQIEELVQHYKEIVDAKLDKVIAYNAEMIKPSREIEYSDLFYYLNKTLEKAADCDFAQINNSGIRDVLPEGEITVRTIYNILPFGNQAWIVKVKGQDIIDDSWIIKYKDIDPNKVYKVLINSYLGEKNDTFREKSLEKIELKDTIRDVIVNYLEKTGKIEN</sequence>
<evidence type="ECO:0000313" key="3">
    <source>
        <dbReference type="Proteomes" id="UP000234857"/>
    </source>
</evidence>
<organism evidence="2 3">
    <name type="scientific">Muiribacterium halophilum</name>
    <dbReference type="NCBI Taxonomy" id="2053465"/>
    <lineage>
        <taxon>Bacteria</taxon>
        <taxon>Candidatus Muiribacteriota</taxon>
        <taxon>Candidatus Muiribacteriia</taxon>
        <taxon>Candidatus Muiribacteriales</taxon>
        <taxon>Candidatus Muiribacteriaceae</taxon>
        <taxon>Candidatus Muiribacterium</taxon>
    </lineage>
</organism>
<evidence type="ECO:0000259" key="1">
    <source>
        <dbReference type="Pfam" id="PF02872"/>
    </source>
</evidence>
<dbReference type="GO" id="GO:0016787">
    <property type="term" value="F:hydrolase activity"/>
    <property type="evidence" value="ECO:0007669"/>
    <property type="project" value="InterPro"/>
</dbReference>
<dbReference type="Pfam" id="PF02872">
    <property type="entry name" value="5_nucleotid_C"/>
    <property type="match status" value="1"/>
</dbReference>
<name>A0A2N5ZFB5_MUIH1</name>
<dbReference type="InterPro" id="IPR006179">
    <property type="entry name" value="5_nucleotidase/apyrase"/>
</dbReference>
<dbReference type="PANTHER" id="PTHR11575">
    <property type="entry name" value="5'-NUCLEOTIDASE-RELATED"/>
    <property type="match status" value="1"/>
</dbReference>
<dbReference type="InterPro" id="IPR008334">
    <property type="entry name" value="5'-Nucleotdase_C"/>
</dbReference>
<dbReference type="AlphaFoldDB" id="A0A2N5ZFB5"/>
<dbReference type="PANTHER" id="PTHR11575:SF24">
    <property type="entry name" value="5'-NUCLEOTIDASE"/>
    <property type="match status" value="1"/>
</dbReference>
<dbReference type="Proteomes" id="UP000234857">
    <property type="component" value="Unassembled WGS sequence"/>
</dbReference>
<dbReference type="SUPFAM" id="SSF56300">
    <property type="entry name" value="Metallo-dependent phosphatases"/>
    <property type="match status" value="1"/>
</dbReference>
<gene>
    <name evidence="2" type="ORF">C0601_07860</name>
</gene>
<reference evidence="2 3" key="1">
    <citation type="submission" date="2017-11" db="EMBL/GenBank/DDBJ databases">
        <title>Genome-resolved metagenomics identifies genetic mobility, metabolic interactions, and unexpected diversity in perchlorate-reducing communities.</title>
        <authorList>
            <person name="Barnum T.P."/>
            <person name="Figueroa I.A."/>
            <person name="Carlstrom C.I."/>
            <person name="Lucas L.N."/>
            <person name="Engelbrektson A.L."/>
            <person name="Coates J.D."/>
        </authorList>
    </citation>
    <scope>NUCLEOTIDE SEQUENCE [LARGE SCALE GENOMIC DNA]</scope>
    <source>
        <strain evidence="2">BM706</strain>
    </source>
</reference>
<evidence type="ECO:0000313" key="2">
    <source>
        <dbReference type="EMBL" id="PLX17349.1"/>
    </source>
</evidence>
<dbReference type="Gene3D" id="3.90.780.10">
    <property type="entry name" value="5'-Nucleotidase, C-terminal domain"/>
    <property type="match status" value="2"/>
</dbReference>
<dbReference type="GO" id="GO:0009166">
    <property type="term" value="P:nucleotide catabolic process"/>
    <property type="evidence" value="ECO:0007669"/>
    <property type="project" value="InterPro"/>
</dbReference>
<dbReference type="InterPro" id="IPR036907">
    <property type="entry name" value="5'-Nucleotdase_C_sf"/>
</dbReference>
<accession>A0A2N5ZFB5</accession>
<dbReference type="Gene3D" id="3.60.21.10">
    <property type="match status" value="1"/>
</dbReference>
<comment type="caution">
    <text evidence="2">The sequence shown here is derived from an EMBL/GenBank/DDBJ whole genome shotgun (WGS) entry which is preliminary data.</text>
</comment>
<feature type="non-terminal residue" evidence="2">
    <location>
        <position position="1"/>
    </location>
</feature>
<feature type="domain" description="5'-Nucleotidase C-terminal" evidence="1">
    <location>
        <begin position="103"/>
        <end position="158"/>
    </location>
</feature>
<dbReference type="InterPro" id="IPR029052">
    <property type="entry name" value="Metallo-depent_PP-like"/>
</dbReference>
<protein>
    <recommendedName>
        <fullName evidence="1">5'-Nucleotidase C-terminal domain-containing protein</fullName>
    </recommendedName>
</protein>
<dbReference type="EMBL" id="PKTG01000089">
    <property type="protein sequence ID" value="PLX17349.1"/>
    <property type="molecule type" value="Genomic_DNA"/>
</dbReference>
<dbReference type="SUPFAM" id="SSF55816">
    <property type="entry name" value="5'-nucleotidase (syn. UDP-sugar hydrolase), C-terminal domain"/>
    <property type="match status" value="1"/>
</dbReference>